<protein>
    <recommendedName>
        <fullName evidence="9">WSC domain-containing protein</fullName>
    </recommendedName>
</protein>
<keyword evidence="2" id="KW-0812">Transmembrane</keyword>
<evidence type="ECO:0000313" key="11">
    <source>
        <dbReference type="Proteomes" id="UP000016922"/>
    </source>
</evidence>
<feature type="domain" description="WSC" evidence="9">
    <location>
        <begin position="32"/>
        <end position="122"/>
    </location>
</feature>
<evidence type="ECO:0000256" key="5">
    <source>
        <dbReference type="ARBA" id="ARBA00023136"/>
    </source>
</evidence>
<evidence type="ECO:0000256" key="3">
    <source>
        <dbReference type="ARBA" id="ARBA00022729"/>
    </source>
</evidence>
<evidence type="ECO:0000256" key="4">
    <source>
        <dbReference type="ARBA" id="ARBA00022989"/>
    </source>
</evidence>
<organism evidence="10 11">
    <name type="scientific">Glarea lozoyensis (strain ATCC 20868 / MF5171)</name>
    <dbReference type="NCBI Taxonomy" id="1116229"/>
    <lineage>
        <taxon>Eukaryota</taxon>
        <taxon>Fungi</taxon>
        <taxon>Dikarya</taxon>
        <taxon>Ascomycota</taxon>
        <taxon>Pezizomycotina</taxon>
        <taxon>Leotiomycetes</taxon>
        <taxon>Helotiales</taxon>
        <taxon>Helotiaceae</taxon>
        <taxon>Glarea</taxon>
    </lineage>
</organism>
<evidence type="ECO:0000259" key="9">
    <source>
        <dbReference type="PROSITE" id="PS51212"/>
    </source>
</evidence>
<reference evidence="10 11" key="1">
    <citation type="journal article" date="2013" name="BMC Genomics">
        <title>Genomics-driven discovery of the pneumocandin biosynthetic gene cluster in the fungus Glarea lozoyensis.</title>
        <authorList>
            <person name="Chen L."/>
            <person name="Yue Q."/>
            <person name="Zhang X."/>
            <person name="Xiang M."/>
            <person name="Wang C."/>
            <person name="Li S."/>
            <person name="Che Y."/>
            <person name="Ortiz-Lopez F.J."/>
            <person name="Bills G.F."/>
            <person name="Liu X."/>
            <person name="An Z."/>
        </authorList>
    </citation>
    <scope>NUCLEOTIDE SEQUENCE [LARGE SCALE GENOMIC DNA]</scope>
    <source>
        <strain evidence="11">ATCC 20868 / MF5171</strain>
    </source>
</reference>
<accession>S3CL35</accession>
<feature type="compositionally biased region" description="Low complexity" evidence="7">
    <location>
        <begin position="169"/>
        <end position="179"/>
    </location>
</feature>
<keyword evidence="4" id="KW-1133">Transmembrane helix</keyword>
<feature type="region of interest" description="Disordered" evidence="7">
    <location>
        <begin position="155"/>
        <end position="206"/>
    </location>
</feature>
<dbReference type="RefSeq" id="XP_008087253.1">
    <property type="nucleotide sequence ID" value="XM_008089062.1"/>
</dbReference>
<feature type="chain" id="PRO_5004507366" description="WSC domain-containing protein" evidence="8">
    <location>
        <begin position="21"/>
        <end position="252"/>
    </location>
</feature>
<name>S3CL35_GLAL2</name>
<evidence type="ECO:0000313" key="10">
    <source>
        <dbReference type="EMBL" id="EPE25934.1"/>
    </source>
</evidence>
<dbReference type="InterPro" id="IPR008160">
    <property type="entry name" value="Collagen"/>
</dbReference>
<keyword evidence="11" id="KW-1185">Reference proteome</keyword>
<evidence type="ECO:0000256" key="6">
    <source>
        <dbReference type="ARBA" id="ARBA00023180"/>
    </source>
</evidence>
<dbReference type="GO" id="GO:0005886">
    <property type="term" value="C:plasma membrane"/>
    <property type="evidence" value="ECO:0007669"/>
    <property type="project" value="TreeGrafter"/>
</dbReference>
<evidence type="ECO:0000256" key="1">
    <source>
        <dbReference type="ARBA" id="ARBA00004167"/>
    </source>
</evidence>
<dbReference type="GeneID" id="19460904"/>
<gene>
    <name evidence="10" type="ORF">GLAREA_01846</name>
</gene>
<sequence>MHLLEIFFVVIFISSRIVNSGTTNPTPVALYKYPYVGCFTNPTGQALGPRRATSTSMTRDKCLLYCKNFLIFAVENGNTCHCGNSFDGRSKKVSDFSCTVRCAGNQTQVCGGKALLTTWIRKLADDPTPKPPVATPTNIVSTVNNYYYYNITEGKGDKGDKGDPGPPGLQGNQGPIGPQGEAGVPGQPGQWQAGSNGQNGENGKDGARKLLSLDDLVYPVLHCALPSPEASLVLPTFLNDMIPSDQYNISLL</sequence>
<dbReference type="Pfam" id="PF01822">
    <property type="entry name" value="WSC"/>
    <property type="match status" value="1"/>
</dbReference>
<keyword evidence="3 8" id="KW-0732">Signal</keyword>
<dbReference type="OrthoDB" id="2019572at2759"/>
<dbReference type="AlphaFoldDB" id="S3CL35"/>
<dbReference type="PROSITE" id="PS51212">
    <property type="entry name" value="WSC"/>
    <property type="match status" value="1"/>
</dbReference>
<comment type="subcellular location">
    <subcellularLocation>
        <location evidence="1">Membrane</location>
        <topology evidence="1">Single-pass membrane protein</topology>
    </subcellularLocation>
</comment>
<evidence type="ECO:0000256" key="8">
    <source>
        <dbReference type="SAM" id="SignalP"/>
    </source>
</evidence>
<dbReference type="InterPro" id="IPR002889">
    <property type="entry name" value="WSC_carb-bd"/>
</dbReference>
<dbReference type="EMBL" id="KE145371">
    <property type="protein sequence ID" value="EPE25934.1"/>
    <property type="molecule type" value="Genomic_DNA"/>
</dbReference>
<dbReference type="HOGENOM" id="CLU_1102864_0_0_1"/>
<proteinExistence type="predicted"/>
<evidence type="ECO:0000256" key="7">
    <source>
        <dbReference type="SAM" id="MobiDB-lite"/>
    </source>
</evidence>
<dbReference type="PANTHER" id="PTHR24269:SF16">
    <property type="entry name" value="PROTEIN SLG1"/>
    <property type="match status" value="1"/>
</dbReference>
<feature type="compositionally biased region" description="Polar residues" evidence="7">
    <location>
        <begin position="189"/>
        <end position="201"/>
    </location>
</feature>
<dbReference type="OMA" id="YNITEGK"/>
<dbReference type="InterPro" id="IPR051836">
    <property type="entry name" value="Kremen_rcpt"/>
</dbReference>
<evidence type="ECO:0000256" key="2">
    <source>
        <dbReference type="ARBA" id="ARBA00022692"/>
    </source>
</evidence>
<dbReference type="Proteomes" id="UP000016922">
    <property type="component" value="Unassembled WGS sequence"/>
</dbReference>
<dbReference type="KEGG" id="glz:GLAREA_01846"/>
<keyword evidence="5" id="KW-0472">Membrane</keyword>
<dbReference type="SMART" id="SM00321">
    <property type="entry name" value="WSC"/>
    <property type="match status" value="1"/>
</dbReference>
<keyword evidence="6" id="KW-0325">Glycoprotein</keyword>
<dbReference type="PANTHER" id="PTHR24269">
    <property type="entry name" value="KREMEN PROTEIN"/>
    <property type="match status" value="1"/>
</dbReference>
<feature type="signal peptide" evidence="8">
    <location>
        <begin position="1"/>
        <end position="20"/>
    </location>
</feature>
<dbReference type="Pfam" id="PF01391">
    <property type="entry name" value="Collagen"/>
    <property type="match status" value="1"/>
</dbReference>